<proteinExistence type="predicted"/>
<evidence type="ECO:0000313" key="1">
    <source>
        <dbReference type="EMBL" id="KDR77875.1"/>
    </source>
</evidence>
<reference evidence="2" key="1">
    <citation type="journal article" date="2014" name="Proc. Natl. Acad. Sci. U.S.A.">
        <title>Extensive sampling of basidiomycete genomes demonstrates inadequacy of the white-rot/brown-rot paradigm for wood decay fungi.</title>
        <authorList>
            <person name="Riley R."/>
            <person name="Salamov A.A."/>
            <person name="Brown D.W."/>
            <person name="Nagy L.G."/>
            <person name="Floudas D."/>
            <person name="Held B.W."/>
            <person name="Levasseur A."/>
            <person name="Lombard V."/>
            <person name="Morin E."/>
            <person name="Otillar R."/>
            <person name="Lindquist E.A."/>
            <person name="Sun H."/>
            <person name="LaButti K.M."/>
            <person name="Schmutz J."/>
            <person name="Jabbour D."/>
            <person name="Luo H."/>
            <person name="Baker S.E."/>
            <person name="Pisabarro A.G."/>
            <person name="Walton J.D."/>
            <person name="Blanchette R.A."/>
            <person name="Henrissat B."/>
            <person name="Martin F."/>
            <person name="Cullen D."/>
            <person name="Hibbett D.S."/>
            <person name="Grigoriev I.V."/>
        </authorList>
    </citation>
    <scope>NUCLEOTIDE SEQUENCE [LARGE SCALE GENOMIC DNA]</scope>
    <source>
        <strain evidence="2">CBS 339.88</strain>
    </source>
</reference>
<keyword evidence="2" id="KW-1185">Reference proteome</keyword>
<dbReference type="Proteomes" id="UP000027222">
    <property type="component" value="Unassembled WGS sequence"/>
</dbReference>
<name>A0A067T3X7_GALM3</name>
<dbReference type="EMBL" id="KL142375">
    <property type="protein sequence ID" value="KDR77875.1"/>
    <property type="molecule type" value="Genomic_DNA"/>
</dbReference>
<dbReference type="AlphaFoldDB" id="A0A067T3X7"/>
<gene>
    <name evidence="1" type="ORF">GALMADRAFT_244842</name>
</gene>
<accession>A0A067T3X7</accession>
<dbReference type="HOGENOM" id="CLU_159484_1_0_1"/>
<evidence type="ECO:0000313" key="2">
    <source>
        <dbReference type="Proteomes" id="UP000027222"/>
    </source>
</evidence>
<sequence length="89" mass="10434">MGFSIRNQSTVQDLEVMVSAYTKAGNDKWFLVPYDFNHGTSNWDRDGWELIAFRDPATHDRRGWYIDCKAYTVELTFYGFSQELGLVRK</sequence>
<organism evidence="1 2">
    <name type="scientific">Galerina marginata (strain CBS 339.88)</name>
    <dbReference type="NCBI Taxonomy" id="685588"/>
    <lineage>
        <taxon>Eukaryota</taxon>
        <taxon>Fungi</taxon>
        <taxon>Dikarya</taxon>
        <taxon>Basidiomycota</taxon>
        <taxon>Agaricomycotina</taxon>
        <taxon>Agaricomycetes</taxon>
        <taxon>Agaricomycetidae</taxon>
        <taxon>Agaricales</taxon>
        <taxon>Agaricineae</taxon>
        <taxon>Strophariaceae</taxon>
        <taxon>Galerina</taxon>
    </lineage>
</organism>
<protein>
    <submittedName>
        <fullName evidence="1">Uncharacterized protein</fullName>
    </submittedName>
</protein>
<dbReference type="OrthoDB" id="2940489at2759"/>